<feature type="transmembrane region" description="Helical" evidence="3">
    <location>
        <begin position="37"/>
        <end position="58"/>
    </location>
</feature>
<dbReference type="AlphaFoldDB" id="A0A816FLU0"/>
<gene>
    <name evidence="4" type="ORF">XAT740_LOCUS57274</name>
</gene>
<accession>A0A816FLU0</accession>
<dbReference type="Gene3D" id="2.130.10.130">
    <property type="entry name" value="Integrin alpha, N-terminal"/>
    <property type="match status" value="1"/>
</dbReference>
<dbReference type="Proteomes" id="UP000663828">
    <property type="component" value="Unassembled WGS sequence"/>
</dbReference>
<keyword evidence="3" id="KW-0472">Membrane</keyword>
<reference evidence="4" key="1">
    <citation type="submission" date="2021-02" db="EMBL/GenBank/DDBJ databases">
        <authorList>
            <person name="Nowell W R."/>
        </authorList>
    </citation>
    <scope>NUCLEOTIDE SEQUENCE</scope>
</reference>
<evidence type="ECO:0000256" key="1">
    <source>
        <dbReference type="ARBA" id="ARBA00022729"/>
    </source>
</evidence>
<sequence>MEESTTSTANLHATDTPEPTVLETTEYSDKVEKKSKLVPIFLSCTFCGIVILIGVVVVCRTISVQSASPCGTNFISTPINPIEYNYRPRSVAVGDFNRDGILDLAVANSAVDNIVIFLRYVNDTIENKSMTFALNAGSSPYMLAVKDLNDDNRLDIAVANYGTHTIDILVGLENQSFAKFT</sequence>
<feature type="compositionally biased region" description="Polar residues" evidence="2">
    <location>
        <begin position="1"/>
        <end position="13"/>
    </location>
</feature>
<dbReference type="EMBL" id="CAJNOR010011710">
    <property type="protein sequence ID" value="CAF1663194.1"/>
    <property type="molecule type" value="Genomic_DNA"/>
</dbReference>
<dbReference type="PANTHER" id="PTHR46580">
    <property type="entry name" value="SENSOR KINASE-RELATED"/>
    <property type="match status" value="1"/>
</dbReference>
<evidence type="ECO:0000313" key="4">
    <source>
        <dbReference type="EMBL" id="CAF1663194.1"/>
    </source>
</evidence>
<evidence type="ECO:0000256" key="2">
    <source>
        <dbReference type="SAM" id="MobiDB-lite"/>
    </source>
</evidence>
<feature type="non-terminal residue" evidence="4">
    <location>
        <position position="181"/>
    </location>
</feature>
<dbReference type="InterPro" id="IPR013517">
    <property type="entry name" value="FG-GAP"/>
</dbReference>
<keyword evidence="3" id="KW-1133">Transmembrane helix</keyword>
<feature type="region of interest" description="Disordered" evidence="2">
    <location>
        <begin position="1"/>
        <end position="22"/>
    </location>
</feature>
<evidence type="ECO:0000313" key="5">
    <source>
        <dbReference type="Proteomes" id="UP000663828"/>
    </source>
</evidence>
<dbReference type="SUPFAM" id="SSF69318">
    <property type="entry name" value="Integrin alpha N-terminal domain"/>
    <property type="match status" value="1"/>
</dbReference>
<dbReference type="InterPro" id="IPR028994">
    <property type="entry name" value="Integrin_alpha_N"/>
</dbReference>
<dbReference type="PANTHER" id="PTHR46580:SF2">
    <property type="entry name" value="MAM DOMAIN-CONTAINING PROTEIN"/>
    <property type="match status" value="1"/>
</dbReference>
<keyword evidence="1" id="KW-0732">Signal</keyword>
<dbReference type="Pfam" id="PF13517">
    <property type="entry name" value="FG-GAP_3"/>
    <property type="match status" value="1"/>
</dbReference>
<keyword evidence="3" id="KW-0812">Transmembrane</keyword>
<keyword evidence="5" id="KW-1185">Reference proteome</keyword>
<comment type="caution">
    <text evidence="4">The sequence shown here is derived from an EMBL/GenBank/DDBJ whole genome shotgun (WGS) entry which is preliminary data.</text>
</comment>
<protein>
    <submittedName>
        <fullName evidence="4">Uncharacterized protein</fullName>
    </submittedName>
</protein>
<name>A0A816FLU0_ADIRI</name>
<proteinExistence type="predicted"/>
<organism evidence="4 5">
    <name type="scientific">Adineta ricciae</name>
    <name type="common">Rotifer</name>
    <dbReference type="NCBI Taxonomy" id="249248"/>
    <lineage>
        <taxon>Eukaryota</taxon>
        <taxon>Metazoa</taxon>
        <taxon>Spiralia</taxon>
        <taxon>Gnathifera</taxon>
        <taxon>Rotifera</taxon>
        <taxon>Eurotatoria</taxon>
        <taxon>Bdelloidea</taxon>
        <taxon>Adinetida</taxon>
        <taxon>Adinetidae</taxon>
        <taxon>Adineta</taxon>
    </lineage>
</organism>
<evidence type="ECO:0000256" key="3">
    <source>
        <dbReference type="SAM" id="Phobius"/>
    </source>
</evidence>